<feature type="region of interest" description="Disordered" evidence="1">
    <location>
        <begin position="35"/>
        <end position="70"/>
    </location>
</feature>
<name>A0A498CJN8_9FIRM</name>
<dbReference type="EMBL" id="RCHT01000031">
    <property type="protein sequence ID" value="RLL08676.1"/>
    <property type="molecule type" value="Genomic_DNA"/>
</dbReference>
<dbReference type="Pfam" id="PF08486">
    <property type="entry name" value="SpoIID"/>
    <property type="match status" value="1"/>
</dbReference>
<organism evidence="3 4">
    <name type="scientific">Anaerotruncus massiliensis</name>
    <name type="common">ex Liu et al. 2021</name>
    <dbReference type="NCBI Taxonomy" id="2321404"/>
    <lineage>
        <taxon>Bacteria</taxon>
        <taxon>Bacillati</taxon>
        <taxon>Bacillota</taxon>
        <taxon>Clostridia</taxon>
        <taxon>Eubacteriales</taxon>
        <taxon>Oscillospiraceae</taxon>
        <taxon>Anaerotruncus</taxon>
    </lineage>
</organism>
<dbReference type="InterPro" id="IPR013693">
    <property type="entry name" value="SpoIID/LytB_N"/>
</dbReference>
<gene>
    <name evidence="3" type="primary">spoIID</name>
    <name evidence="3" type="ORF">D4A47_11890</name>
</gene>
<dbReference type="InterPro" id="IPR013486">
    <property type="entry name" value="SpoIID/LytB"/>
</dbReference>
<comment type="caution">
    <text evidence="3">The sequence shown here is derived from an EMBL/GenBank/DDBJ whole genome shotgun (WGS) entry which is preliminary data.</text>
</comment>
<evidence type="ECO:0000313" key="4">
    <source>
        <dbReference type="Proteomes" id="UP000276301"/>
    </source>
</evidence>
<evidence type="ECO:0000256" key="1">
    <source>
        <dbReference type="SAM" id="MobiDB-lite"/>
    </source>
</evidence>
<feature type="domain" description="Sporulation stage II protein D amidase enhancer LytB N-terminal" evidence="2">
    <location>
        <begin position="84"/>
        <end position="158"/>
    </location>
</feature>
<dbReference type="InterPro" id="IPR014225">
    <property type="entry name" value="Spore_II_D_firmicutes"/>
</dbReference>
<evidence type="ECO:0000313" key="3">
    <source>
        <dbReference type="EMBL" id="RLL08676.1"/>
    </source>
</evidence>
<keyword evidence="4" id="KW-1185">Reference proteome</keyword>
<dbReference type="AlphaFoldDB" id="A0A498CJN8"/>
<proteinExistence type="predicted"/>
<dbReference type="GO" id="GO:0030435">
    <property type="term" value="P:sporulation resulting in formation of a cellular spore"/>
    <property type="evidence" value="ECO:0007669"/>
    <property type="project" value="InterPro"/>
</dbReference>
<accession>A0A498CJN8</accession>
<evidence type="ECO:0000259" key="2">
    <source>
        <dbReference type="Pfam" id="PF08486"/>
    </source>
</evidence>
<sequence>MRFRVAAGLVFALLMFLIPLLALVGNVDMVQHSPREDASVPRASAPAGTGQAAPETDPPAPAASSGTTPAVTVADDGFRILDDRTGKVFEVSARDYVRGALAAEMPPTFHPEALKAQAVAAHTYALRLREQNRAAPDESLKGADFSADPQGWKSFTTEKLFRERYGDLADAYWKAICGAADEACPYLLTWEGEPIVAAYHSMSSGTTEDASNVWTGSEPYLVPVESFGDTLAPDYETTERFPVQEVAEKLQNAWPDISLGEDPAGWLKVTERSEGGYVTGMTAGDRAIHGKELRSLLGLRSSDFTVACDGASFTFTVRGYGHGVGLSQYGADYLARQGATFDEILAHYYPGATLGVIAGEAAS</sequence>
<dbReference type="Proteomes" id="UP000276301">
    <property type="component" value="Unassembled WGS sequence"/>
</dbReference>
<dbReference type="NCBIfam" id="TIGR02669">
    <property type="entry name" value="SpoIID_LytB"/>
    <property type="match status" value="1"/>
</dbReference>
<dbReference type="NCBIfam" id="TIGR02870">
    <property type="entry name" value="spore_II_D"/>
    <property type="match status" value="1"/>
</dbReference>
<reference evidence="3 4" key="1">
    <citation type="submission" date="2018-10" db="EMBL/GenBank/DDBJ databases">
        <title>Anaerotruncus faecis sp. nov., isolated from human feces.</title>
        <authorList>
            <person name="Wang Y.-J."/>
        </authorList>
    </citation>
    <scope>NUCLEOTIDE SEQUENCE [LARGE SCALE GENOMIC DNA]</scope>
    <source>
        <strain evidence="3 4">22A2-44</strain>
    </source>
</reference>
<protein>
    <submittedName>
        <fullName evidence="3">Stage II sporulation protein D</fullName>
    </submittedName>
</protein>
<dbReference type="RefSeq" id="WP_121587437.1">
    <property type="nucleotide sequence ID" value="NZ_RCHT01000031.1"/>
</dbReference>